<evidence type="ECO:0000313" key="2">
    <source>
        <dbReference type="Proteomes" id="UP000266744"/>
    </source>
</evidence>
<organism evidence="1 2">
    <name type="scientific">Yersinia entomophaga</name>
    <dbReference type="NCBI Taxonomy" id="935293"/>
    <lineage>
        <taxon>Bacteria</taxon>
        <taxon>Pseudomonadati</taxon>
        <taxon>Pseudomonadota</taxon>
        <taxon>Gammaproteobacteria</taxon>
        <taxon>Enterobacterales</taxon>
        <taxon>Yersiniaceae</taxon>
        <taxon>Yersinia</taxon>
    </lineage>
</organism>
<protein>
    <submittedName>
        <fullName evidence="1">Uncharacterized protein</fullName>
    </submittedName>
</protein>
<dbReference type="Pfam" id="PF02090">
    <property type="entry name" value="SPAM"/>
    <property type="match status" value="1"/>
</dbReference>
<dbReference type="EMBL" id="CP010029">
    <property type="protein sequence ID" value="ANI31043.1"/>
    <property type="molecule type" value="Genomic_DNA"/>
</dbReference>
<reference evidence="2" key="1">
    <citation type="journal article" date="2016" name="Toxins">
        <title>The Draft Genome Sequence of the Yersinia entomophaga Entomopathogenic Type Strain MH96T.</title>
        <authorList>
            <person name="Hurst M.R."/>
            <person name="Beattie A."/>
            <person name="Altermann E."/>
            <person name="Moraga R.M."/>
            <person name="Harper L.A."/>
            <person name="Calder J."/>
            <person name="Laugraud A."/>
        </authorList>
    </citation>
    <scope>NUCLEOTIDE SEQUENCE [LARGE SCALE GENOMIC DNA]</scope>
    <source>
        <strain evidence="2">MH96</strain>
    </source>
</reference>
<accession>A0ABN4PVK0</accession>
<evidence type="ECO:0000313" key="1">
    <source>
        <dbReference type="EMBL" id="ANI31043.1"/>
    </source>
</evidence>
<sequence length="153" mass="18136">MNLLLKNKNYLRLLEKKLKRSQIELNSINKKITSVSEKVESIATRIEILDMQAGLFDQKMKFTREDFFDNRRQKSIVLNEIFLLKYKIETLDGDLQQLKQNRNIITKRVMNFNIKCEKFQKYLTGLRCNHSLKSETSREIEIEELSAHGGIRI</sequence>
<dbReference type="RefSeq" id="WP_064516595.1">
    <property type="nucleotide sequence ID" value="NZ_CP010029.1"/>
</dbReference>
<keyword evidence="2" id="KW-1185">Reference proteome</keyword>
<proteinExistence type="predicted"/>
<dbReference type="InterPro" id="IPR002954">
    <property type="entry name" value="Salm_SPAgM"/>
</dbReference>
<dbReference type="Proteomes" id="UP000266744">
    <property type="component" value="Chromosome"/>
</dbReference>
<gene>
    <name evidence="1" type="ORF">PL78_14565</name>
</gene>
<name>A0ABN4PVK0_YERET</name>